<dbReference type="EMBL" id="JAVLET010000004">
    <property type="protein sequence ID" value="KAL0470502.1"/>
    <property type="molecule type" value="Genomic_DNA"/>
</dbReference>
<sequence length="266" mass="27726">MPPKPAELAITGTINGIKLTESDLKIIFGLMENLVAPIEADWDGAAKSAGLKDRKSFMVMYRRFRLKYGLLDGAKATADGGSGAAEGDAVKTTVKKTPNARKKKPAADEGDSGDLLTLTTFTPDHTGLISSTNNFNLNDNMDSIEHEQPDTPSKSTTTASGKKRNAAEANDDATPAKKKPTSARKPRMTAKQKREAAAARAAAAAGTVPPFNTPISSPMFPTGATIGDAAGIDATMEGMREPGSEAAEALEANAAAEDEATSTAFI</sequence>
<feature type="compositionally biased region" description="Basic residues" evidence="1">
    <location>
        <begin position="176"/>
        <end position="191"/>
    </location>
</feature>
<feature type="region of interest" description="Disordered" evidence="1">
    <location>
        <begin position="78"/>
        <end position="216"/>
    </location>
</feature>
<organism evidence="2 3">
    <name type="scientific">Neurospora intermedia</name>
    <dbReference type="NCBI Taxonomy" id="5142"/>
    <lineage>
        <taxon>Eukaryota</taxon>
        <taxon>Fungi</taxon>
        <taxon>Dikarya</taxon>
        <taxon>Ascomycota</taxon>
        <taxon>Pezizomycotina</taxon>
        <taxon>Sordariomycetes</taxon>
        <taxon>Sordariomycetidae</taxon>
        <taxon>Sordariales</taxon>
        <taxon>Sordariaceae</taxon>
        <taxon>Neurospora</taxon>
    </lineage>
</organism>
<feature type="compositionally biased region" description="Polar residues" evidence="1">
    <location>
        <begin position="117"/>
        <end position="141"/>
    </location>
</feature>
<evidence type="ECO:0000256" key="1">
    <source>
        <dbReference type="SAM" id="MobiDB-lite"/>
    </source>
</evidence>
<reference evidence="2 3" key="1">
    <citation type="submission" date="2023-09" db="EMBL/GenBank/DDBJ databases">
        <title>Multi-omics analysis of a traditional fermented food reveals byproduct-associated fungal strains for waste-to-food upcycling.</title>
        <authorList>
            <consortium name="Lawrence Berkeley National Laboratory"/>
            <person name="Rekdal V.M."/>
            <person name="Villalobos-Escobedo J.M."/>
            <person name="Rodriguez-Valeron N."/>
            <person name="Garcia M.O."/>
            <person name="Vasquez D.P."/>
            <person name="Damayanti I."/>
            <person name="Sorensen P.M."/>
            <person name="Baidoo E.E."/>
            <person name="De Carvalho A.C."/>
            <person name="Riley R."/>
            <person name="Lipzen A."/>
            <person name="He G."/>
            <person name="Yan M."/>
            <person name="Haridas S."/>
            <person name="Daum C."/>
            <person name="Yoshinaga Y."/>
            <person name="Ng V."/>
            <person name="Grigoriev I.V."/>
            <person name="Munk R."/>
            <person name="Nuraida L."/>
            <person name="Wijaya C.H."/>
            <person name="Morales P.-C."/>
            <person name="Keasling J.D."/>
        </authorList>
    </citation>
    <scope>NUCLEOTIDE SEQUENCE [LARGE SCALE GENOMIC DNA]</scope>
    <source>
        <strain evidence="2 3">FGSC 2613</strain>
    </source>
</reference>
<gene>
    <name evidence="2" type="ORF">QR685DRAFT_255802</name>
</gene>
<name>A0ABR3DDR5_NEUIN</name>
<proteinExistence type="predicted"/>
<dbReference type="Proteomes" id="UP001451303">
    <property type="component" value="Unassembled WGS sequence"/>
</dbReference>
<keyword evidence="3" id="KW-1185">Reference proteome</keyword>
<feature type="compositionally biased region" description="Polar residues" evidence="1">
    <location>
        <begin position="150"/>
        <end position="160"/>
    </location>
</feature>
<protein>
    <submittedName>
        <fullName evidence="2">Uncharacterized protein</fullName>
    </submittedName>
</protein>
<accession>A0ABR3DDR5</accession>
<comment type="caution">
    <text evidence="2">The sequence shown here is derived from an EMBL/GenBank/DDBJ whole genome shotgun (WGS) entry which is preliminary data.</text>
</comment>
<evidence type="ECO:0000313" key="3">
    <source>
        <dbReference type="Proteomes" id="UP001451303"/>
    </source>
</evidence>
<evidence type="ECO:0000313" key="2">
    <source>
        <dbReference type="EMBL" id="KAL0470502.1"/>
    </source>
</evidence>